<evidence type="ECO:0000256" key="2">
    <source>
        <dbReference type="ARBA" id="ARBA00022676"/>
    </source>
</evidence>
<feature type="transmembrane region" description="Helical" evidence="7">
    <location>
        <begin position="504"/>
        <end position="521"/>
    </location>
</feature>
<feature type="domain" description="Glycosyltransferase 2-like" evidence="8">
    <location>
        <begin position="218"/>
        <end position="407"/>
    </location>
</feature>
<gene>
    <name evidence="9" type="ORF">SAMN06273567_102227</name>
</gene>
<feature type="transmembrane region" description="Helical" evidence="7">
    <location>
        <begin position="527"/>
        <end position="546"/>
    </location>
</feature>
<name>A0A521C9R7_9ACTN</name>
<organism evidence="9 10">
    <name type="scientific">Geodermatophilus aquaeductus</name>
    <dbReference type="NCBI Taxonomy" id="1564161"/>
    <lineage>
        <taxon>Bacteria</taxon>
        <taxon>Bacillati</taxon>
        <taxon>Actinomycetota</taxon>
        <taxon>Actinomycetes</taxon>
        <taxon>Geodermatophilales</taxon>
        <taxon>Geodermatophilaceae</taxon>
        <taxon>Geodermatophilus</taxon>
    </lineage>
</organism>
<feature type="transmembrane region" description="Helical" evidence="7">
    <location>
        <begin position="76"/>
        <end position="102"/>
    </location>
</feature>
<keyword evidence="2" id="KW-0328">Glycosyltransferase</keyword>
<keyword evidence="4 7" id="KW-0812">Transmembrane</keyword>
<keyword evidence="10" id="KW-1185">Reference proteome</keyword>
<evidence type="ECO:0000256" key="5">
    <source>
        <dbReference type="ARBA" id="ARBA00022989"/>
    </source>
</evidence>
<feature type="transmembrane region" description="Helical" evidence="7">
    <location>
        <begin position="421"/>
        <end position="439"/>
    </location>
</feature>
<evidence type="ECO:0000256" key="6">
    <source>
        <dbReference type="ARBA" id="ARBA00023136"/>
    </source>
</evidence>
<dbReference type="Proteomes" id="UP000317484">
    <property type="component" value="Unassembled WGS sequence"/>
</dbReference>
<evidence type="ECO:0000259" key="8">
    <source>
        <dbReference type="Pfam" id="PF13632"/>
    </source>
</evidence>
<dbReference type="InterPro" id="IPR029044">
    <property type="entry name" value="Nucleotide-diphossugar_trans"/>
</dbReference>
<comment type="subcellular location">
    <subcellularLocation>
        <location evidence="1">Membrane</location>
        <topology evidence="1">Multi-pass membrane protein</topology>
    </subcellularLocation>
</comment>
<keyword evidence="3 9" id="KW-0808">Transferase</keyword>
<dbReference type="EMBL" id="FXTJ01000002">
    <property type="protein sequence ID" value="SMO56212.1"/>
    <property type="molecule type" value="Genomic_DNA"/>
</dbReference>
<dbReference type="PANTHER" id="PTHR43867">
    <property type="entry name" value="CELLULOSE SYNTHASE CATALYTIC SUBUNIT A [UDP-FORMING]"/>
    <property type="match status" value="1"/>
</dbReference>
<dbReference type="Gene3D" id="3.90.550.10">
    <property type="entry name" value="Spore Coat Polysaccharide Biosynthesis Protein SpsA, Chain A"/>
    <property type="match status" value="1"/>
</dbReference>
<evidence type="ECO:0000256" key="4">
    <source>
        <dbReference type="ARBA" id="ARBA00022692"/>
    </source>
</evidence>
<keyword evidence="5 7" id="KW-1133">Transmembrane helix</keyword>
<reference evidence="9 10" key="1">
    <citation type="submission" date="2017-05" db="EMBL/GenBank/DDBJ databases">
        <authorList>
            <person name="Varghese N."/>
            <person name="Submissions S."/>
        </authorList>
    </citation>
    <scope>NUCLEOTIDE SEQUENCE [LARGE SCALE GENOMIC DNA]</scope>
    <source>
        <strain evidence="9 10">DSM 46834</strain>
    </source>
</reference>
<evidence type="ECO:0000313" key="9">
    <source>
        <dbReference type="EMBL" id="SMO56212.1"/>
    </source>
</evidence>
<dbReference type="RefSeq" id="WP_142457452.1">
    <property type="nucleotide sequence ID" value="NZ_FXTJ01000002.1"/>
</dbReference>
<proteinExistence type="predicted"/>
<dbReference type="AlphaFoldDB" id="A0A521C9R7"/>
<dbReference type="GO" id="GO:0016758">
    <property type="term" value="F:hexosyltransferase activity"/>
    <property type="evidence" value="ECO:0007669"/>
    <property type="project" value="TreeGrafter"/>
</dbReference>
<sequence length="599" mass="65763">MSEAAAYPYEEFSELAGPLQEPPADGRVRFRPVTRGWARVRARLLVLGAFTFELVFLIWLMLPAHHPEWVGDWRSVLAVVLLGSVAVIGLLQMVNVVTLALATLNARDPVPMTPLAGQRVAFLTTIVPGKEPLEMVRGTLEGALRMRYDGPLDVWLLDEGDDAAVRAMCAELGVRHFSRKGVERWNQPSGGFKARTKHGNYNAWLDAHGDDYDFWVSVDTDHVPQPNMVERLVGYFRDPDVAFVVGPQVYGNYDNVVTRGAESQQYMFHSVLQRAGNRLASAMFVGTNNAVRISALRAIGGLQDSITEDAATSIVWHAAHNPETGARWKSVYTPDVLAVGEGPATWRDFFTQQHRWACGADQTILRHFRRSFRKLSWAGRAHYTMLLAYYPSSAVSWVLGALNLTAFLLTGVGGLQVTAQIWLMLYVNSAVLHLGVYFWNRRHNVSPHEQEGSSGVAGMAMSAMSAPVYVQALVQAMRRREPAFVVTRKGAVSGDHLGVFRRHLAWGTVLVGVLVASFPLGHVHVAVSAWAGLSALMCLVPVACWLGTTFSGRRAAASPHRIEGNIVQDLPVVPQAVTQVVTQVVAPAQLAGVPQESLR</sequence>
<dbReference type="Pfam" id="PF13632">
    <property type="entry name" value="Glyco_trans_2_3"/>
    <property type="match status" value="1"/>
</dbReference>
<dbReference type="GO" id="GO:0005886">
    <property type="term" value="C:plasma membrane"/>
    <property type="evidence" value="ECO:0007669"/>
    <property type="project" value="TreeGrafter"/>
</dbReference>
<dbReference type="InterPro" id="IPR050321">
    <property type="entry name" value="Glycosyltr_2/OpgH_subfam"/>
</dbReference>
<evidence type="ECO:0000256" key="1">
    <source>
        <dbReference type="ARBA" id="ARBA00004141"/>
    </source>
</evidence>
<dbReference type="CDD" id="cd06421">
    <property type="entry name" value="CESA_CelA_like"/>
    <property type="match status" value="1"/>
</dbReference>
<evidence type="ECO:0000256" key="3">
    <source>
        <dbReference type="ARBA" id="ARBA00022679"/>
    </source>
</evidence>
<dbReference type="PANTHER" id="PTHR43867:SF2">
    <property type="entry name" value="CELLULOSE SYNTHASE CATALYTIC SUBUNIT A [UDP-FORMING]"/>
    <property type="match status" value="1"/>
</dbReference>
<protein>
    <submittedName>
        <fullName evidence="9">Glycosyltransferase, catalytic subunit of cellulose synthase and poly-beta-1,6-N-acetylglucosamine synthase</fullName>
    </submittedName>
</protein>
<feature type="transmembrane region" description="Helical" evidence="7">
    <location>
        <begin position="383"/>
        <end position="409"/>
    </location>
</feature>
<evidence type="ECO:0000313" key="10">
    <source>
        <dbReference type="Proteomes" id="UP000317484"/>
    </source>
</evidence>
<feature type="transmembrane region" description="Helical" evidence="7">
    <location>
        <begin position="44"/>
        <end position="64"/>
    </location>
</feature>
<accession>A0A521C9R7</accession>
<dbReference type="InterPro" id="IPR001173">
    <property type="entry name" value="Glyco_trans_2-like"/>
</dbReference>
<keyword evidence="6 7" id="KW-0472">Membrane</keyword>
<dbReference type="SUPFAM" id="SSF53448">
    <property type="entry name" value="Nucleotide-diphospho-sugar transferases"/>
    <property type="match status" value="1"/>
</dbReference>
<evidence type="ECO:0000256" key="7">
    <source>
        <dbReference type="SAM" id="Phobius"/>
    </source>
</evidence>